<evidence type="ECO:0000259" key="6">
    <source>
        <dbReference type="Pfam" id="PF01625"/>
    </source>
</evidence>
<accession>A0A931D470</accession>
<dbReference type="NCBIfam" id="TIGR00401">
    <property type="entry name" value="msrA"/>
    <property type="match status" value="1"/>
</dbReference>
<dbReference type="EMBL" id="JADOTZ010000001">
    <property type="protein sequence ID" value="MBG6083425.1"/>
    <property type="molecule type" value="Genomic_DNA"/>
</dbReference>
<dbReference type="PANTHER" id="PTHR43774:SF1">
    <property type="entry name" value="PEPTIDE METHIONINE SULFOXIDE REDUCTASE MSRA 2"/>
    <property type="match status" value="1"/>
</dbReference>
<dbReference type="HAMAP" id="MF_01401">
    <property type="entry name" value="MsrA"/>
    <property type="match status" value="1"/>
</dbReference>
<organism evidence="7 8">
    <name type="scientific">Zhihengliuella flava</name>
    <dbReference type="NCBI Taxonomy" id="1285193"/>
    <lineage>
        <taxon>Bacteria</taxon>
        <taxon>Bacillati</taxon>
        <taxon>Actinomycetota</taxon>
        <taxon>Actinomycetes</taxon>
        <taxon>Micrococcales</taxon>
        <taxon>Micrococcaceae</taxon>
        <taxon>Zhihengliuella</taxon>
    </lineage>
</organism>
<gene>
    <name evidence="5" type="primary">msrA</name>
    <name evidence="7" type="ORF">IW252_000192</name>
</gene>
<comment type="catalytic activity">
    <reaction evidence="3 5">
        <text>L-methionyl-[protein] + [thioredoxin]-disulfide + H2O = L-methionyl-(S)-S-oxide-[protein] + [thioredoxin]-dithiol</text>
        <dbReference type="Rhea" id="RHEA:14217"/>
        <dbReference type="Rhea" id="RHEA-COMP:10698"/>
        <dbReference type="Rhea" id="RHEA-COMP:10700"/>
        <dbReference type="Rhea" id="RHEA-COMP:12313"/>
        <dbReference type="Rhea" id="RHEA-COMP:12315"/>
        <dbReference type="ChEBI" id="CHEBI:15377"/>
        <dbReference type="ChEBI" id="CHEBI:16044"/>
        <dbReference type="ChEBI" id="CHEBI:29950"/>
        <dbReference type="ChEBI" id="CHEBI:44120"/>
        <dbReference type="ChEBI" id="CHEBI:50058"/>
        <dbReference type="EC" id="1.8.4.11"/>
    </reaction>
</comment>
<dbReference type="Pfam" id="PF01625">
    <property type="entry name" value="PMSR"/>
    <property type="match status" value="1"/>
</dbReference>
<keyword evidence="8" id="KW-1185">Reference proteome</keyword>
<evidence type="ECO:0000256" key="5">
    <source>
        <dbReference type="HAMAP-Rule" id="MF_01401"/>
    </source>
</evidence>
<evidence type="ECO:0000256" key="3">
    <source>
        <dbReference type="ARBA" id="ARBA00047806"/>
    </source>
</evidence>
<dbReference type="GO" id="GO:0008113">
    <property type="term" value="F:peptide-methionine (S)-S-oxide reductase activity"/>
    <property type="evidence" value="ECO:0007669"/>
    <property type="project" value="UniProtKB-UniRule"/>
</dbReference>
<dbReference type="InterPro" id="IPR036509">
    <property type="entry name" value="Met_Sox_Rdtase_MsrA_sf"/>
</dbReference>
<proteinExistence type="inferred from homology"/>
<feature type="active site" evidence="5">
    <location>
        <position position="27"/>
    </location>
</feature>
<comment type="function">
    <text evidence="5">Has an important function as a repair enzyme for proteins that have been inactivated by oxidation. Catalyzes the reversible oxidation-reduction of methionine sulfoxide in proteins to methionine.</text>
</comment>
<comment type="caution">
    <text evidence="7">The sequence shown here is derived from an EMBL/GenBank/DDBJ whole genome shotgun (WGS) entry which is preliminary data.</text>
</comment>
<dbReference type="AlphaFoldDB" id="A0A931D470"/>
<evidence type="ECO:0000313" key="7">
    <source>
        <dbReference type="EMBL" id="MBG6083425.1"/>
    </source>
</evidence>
<dbReference type="PANTHER" id="PTHR43774">
    <property type="entry name" value="PEPTIDE METHIONINE SULFOXIDE REDUCTASE"/>
    <property type="match status" value="1"/>
</dbReference>
<name>A0A931D470_9MICC</name>
<evidence type="ECO:0000256" key="4">
    <source>
        <dbReference type="ARBA" id="ARBA00048782"/>
    </source>
</evidence>
<feature type="domain" description="Peptide methionine sulphoxide reductase MsrA" evidence="6">
    <location>
        <begin position="21"/>
        <end position="171"/>
    </location>
</feature>
<dbReference type="InterPro" id="IPR002569">
    <property type="entry name" value="Met_Sox_Rdtase_MsrA_dom"/>
</dbReference>
<evidence type="ECO:0000313" key="8">
    <source>
        <dbReference type="Proteomes" id="UP000625033"/>
    </source>
</evidence>
<reference evidence="7" key="1">
    <citation type="submission" date="2020-11" db="EMBL/GenBank/DDBJ databases">
        <title>Sequencing the genomes of 1000 actinobacteria strains.</title>
        <authorList>
            <person name="Klenk H.-P."/>
        </authorList>
    </citation>
    <scope>NUCLEOTIDE SEQUENCE</scope>
    <source>
        <strain evidence="7">DSM 26152</strain>
    </source>
</reference>
<dbReference type="PROSITE" id="PS51257">
    <property type="entry name" value="PROKAR_LIPOPROTEIN"/>
    <property type="match status" value="1"/>
</dbReference>
<dbReference type="Proteomes" id="UP000625033">
    <property type="component" value="Unassembled WGS sequence"/>
</dbReference>
<dbReference type="SUPFAM" id="SSF55068">
    <property type="entry name" value="Peptide methionine sulfoxide reductase"/>
    <property type="match status" value="1"/>
</dbReference>
<dbReference type="Gene3D" id="3.30.1060.10">
    <property type="entry name" value="Peptide methionine sulphoxide reductase MsrA"/>
    <property type="match status" value="1"/>
</dbReference>
<comment type="similarity">
    <text evidence="1 5">Belongs to the MsrA Met sulfoxide reductase family.</text>
</comment>
<keyword evidence="2 5" id="KW-0560">Oxidoreductase</keyword>
<sequence length="191" mass="21459">MEDDSNREITMASARHAVQTYYLGGGCFWCLDAVYRKVRGVTSVVSGYLGGAADTAYYEAVCSGTTGHVEVVAVTFDPEQVPREVILDIFFASHDPTTLNRQGYDVGTQYRSALFFRDDAERADFERAVEKHQENFADPIVTAIEPATPFYEAEPVHQNYYELNPMAGYCNVIINPKLAKVRRYYAAWLQG</sequence>
<evidence type="ECO:0000256" key="2">
    <source>
        <dbReference type="ARBA" id="ARBA00023002"/>
    </source>
</evidence>
<evidence type="ECO:0000256" key="1">
    <source>
        <dbReference type="ARBA" id="ARBA00005591"/>
    </source>
</evidence>
<comment type="catalytic activity">
    <reaction evidence="4 5">
        <text>[thioredoxin]-disulfide + L-methionine + H2O = L-methionine (S)-S-oxide + [thioredoxin]-dithiol</text>
        <dbReference type="Rhea" id="RHEA:19993"/>
        <dbReference type="Rhea" id="RHEA-COMP:10698"/>
        <dbReference type="Rhea" id="RHEA-COMP:10700"/>
        <dbReference type="ChEBI" id="CHEBI:15377"/>
        <dbReference type="ChEBI" id="CHEBI:29950"/>
        <dbReference type="ChEBI" id="CHEBI:50058"/>
        <dbReference type="ChEBI" id="CHEBI:57844"/>
        <dbReference type="ChEBI" id="CHEBI:58772"/>
        <dbReference type="EC" id="1.8.4.11"/>
    </reaction>
</comment>
<dbReference type="EC" id="1.8.4.11" evidence="5"/>
<protein>
    <recommendedName>
        <fullName evidence="5">Peptide methionine sulfoxide reductase MsrA</fullName>
        <shortName evidence="5">Protein-methionine-S-oxide reductase</shortName>
        <ecNumber evidence="5">1.8.4.11</ecNumber>
    </recommendedName>
    <alternativeName>
        <fullName evidence="5">Peptide-methionine (S)-S-oxide reductase</fullName>
        <shortName evidence="5">Peptide Met(O) reductase</shortName>
    </alternativeName>
</protein>